<evidence type="ECO:0000256" key="2">
    <source>
        <dbReference type="ARBA" id="ARBA00012438"/>
    </source>
</evidence>
<dbReference type="InterPro" id="IPR051315">
    <property type="entry name" value="Bact_Chemotaxis_CheA"/>
</dbReference>
<dbReference type="Proteomes" id="UP000257131">
    <property type="component" value="Unassembled WGS sequence"/>
</dbReference>
<keyword evidence="12" id="KW-1185">Reference proteome</keyword>
<dbReference type="AlphaFoldDB" id="A0A3D9BXU0"/>
<dbReference type="PRINTS" id="PR00344">
    <property type="entry name" value="BCTRLSENSOR"/>
</dbReference>
<dbReference type="EMBL" id="QOHR01000002">
    <property type="protein sequence ID" value="REC58353.1"/>
    <property type="molecule type" value="Genomic_DNA"/>
</dbReference>
<keyword evidence="7" id="KW-0418">Kinase</keyword>
<keyword evidence="4" id="KW-0145">Chemotaxis</keyword>
<dbReference type="InterPro" id="IPR004358">
    <property type="entry name" value="Sig_transdc_His_kin-like_C"/>
</dbReference>
<evidence type="ECO:0000256" key="7">
    <source>
        <dbReference type="ARBA" id="ARBA00022777"/>
    </source>
</evidence>
<dbReference type="SUPFAM" id="SSF55874">
    <property type="entry name" value="ATPase domain of HSP90 chaperone/DNA topoisomerase II/histidine kinase"/>
    <property type="match status" value="1"/>
</dbReference>
<evidence type="ECO:0000256" key="4">
    <source>
        <dbReference type="ARBA" id="ARBA00022500"/>
    </source>
</evidence>
<dbReference type="InterPro" id="IPR004105">
    <property type="entry name" value="CheA-like_dim"/>
</dbReference>
<dbReference type="GO" id="GO:0006935">
    <property type="term" value="P:chemotaxis"/>
    <property type="evidence" value="ECO:0007669"/>
    <property type="project" value="UniProtKB-KW"/>
</dbReference>
<evidence type="ECO:0000256" key="8">
    <source>
        <dbReference type="ARBA" id="ARBA00035100"/>
    </source>
</evidence>
<dbReference type="SUPFAM" id="SSF50341">
    <property type="entry name" value="CheW-like"/>
    <property type="match status" value="1"/>
</dbReference>
<dbReference type="PANTHER" id="PTHR43395:SF10">
    <property type="entry name" value="CHEMOTAXIS PROTEIN CHEA"/>
    <property type="match status" value="1"/>
</dbReference>
<evidence type="ECO:0000256" key="6">
    <source>
        <dbReference type="ARBA" id="ARBA00022679"/>
    </source>
</evidence>
<dbReference type="PANTHER" id="PTHR43395">
    <property type="entry name" value="SENSOR HISTIDINE KINASE CHEA"/>
    <property type="match status" value="1"/>
</dbReference>
<dbReference type="SMART" id="SM00260">
    <property type="entry name" value="CheW"/>
    <property type="match status" value="1"/>
</dbReference>
<dbReference type="GO" id="GO:0005737">
    <property type="term" value="C:cytoplasm"/>
    <property type="evidence" value="ECO:0007669"/>
    <property type="project" value="InterPro"/>
</dbReference>
<dbReference type="PROSITE" id="PS50109">
    <property type="entry name" value="HIS_KIN"/>
    <property type="match status" value="1"/>
</dbReference>
<gene>
    <name evidence="11" type="ORF">DRV84_01945</name>
</gene>
<protein>
    <recommendedName>
        <fullName evidence="3">Chemotaxis protein CheA</fullName>
        <ecNumber evidence="2">2.7.13.3</ecNumber>
    </recommendedName>
</protein>
<dbReference type="InterPro" id="IPR003594">
    <property type="entry name" value="HATPase_dom"/>
</dbReference>
<organism evidence="11 12">
    <name type="scientific">Rhodosalinus sediminis</name>
    <dbReference type="NCBI Taxonomy" id="1940533"/>
    <lineage>
        <taxon>Bacteria</taxon>
        <taxon>Pseudomonadati</taxon>
        <taxon>Pseudomonadota</taxon>
        <taxon>Alphaproteobacteria</taxon>
        <taxon>Rhodobacterales</taxon>
        <taxon>Paracoccaceae</taxon>
        <taxon>Rhodosalinus</taxon>
    </lineage>
</organism>
<dbReference type="InterPro" id="IPR002545">
    <property type="entry name" value="CheW-lke_dom"/>
</dbReference>
<dbReference type="Pfam" id="PF01584">
    <property type="entry name" value="CheW"/>
    <property type="match status" value="1"/>
</dbReference>
<accession>A0A3D9BXU0</accession>
<keyword evidence="6" id="KW-0808">Transferase</keyword>
<dbReference type="SMART" id="SM00387">
    <property type="entry name" value="HATPase_c"/>
    <property type="match status" value="1"/>
</dbReference>
<sequence length="405" mass="43225">MTEAAQVSGARQGSSTLRVSSEKVGRVMSLVSELSLAISETLHVAGAAIEQVEGVETAVNRLNKTLRDVQDASLELRLIEVGETFRRLRRVVREIERGVGKTIDLRLTGEDTAIDKVVADRLYEPLVHIVRNAADHGLEPPEERAAAGKPETGVIALDARQIGSDVRITIRDDGRGLDRAKILARARENGLLGPDETPPDPEIWKLIFAPGFSTAEAVTELSGRGVGMDVLNSVMRELRGRITVDSAPGQGTTVTLSIPVSLAFLDCMIMRQGARLYAVPIDTIAEVFRAGAGDCTRISSEGGVEMVNVRDALVPVVRLERLFREAERAPADGAPPAPQVMVVLQSEAGLTGVPMDEITSQQQVVMKPLDGVLGQVRGVQGCALLGSGEVAMILDPERLGAEASA</sequence>
<dbReference type="FunFam" id="3.30.565.10:FF:000016">
    <property type="entry name" value="Chemotaxis protein CheA, putative"/>
    <property type="match status" value="1"/>
</dbReference>
<dbReference type="PROSITE" id="PS50851">
    <property type="entry name" value="CHEW"/>
    <property type="match status" value="1"/>
</dbReference>
<dbReference type="Gene3D" id="3.30.565.10">
    <property type="entry name" value="Histidine kinase-like ATPase, C-terminal domain"/>
    <property type="match status" value="1"/>
</dbReference>
<evidence type="ECO:0000259" key="10">
    <source>
        <dbReference type="PROSITE" id="PS50851"/>
    </source>
</evidence>
<comment type="caution">
    <text evidence="11">The sequence shown here is derived from an EMBL/GenBank/DDBJ whole genome shotgun (WGS) entry which is preliminary data.</text>
</comment>
<name>A0A3D9BXU0_9RHOB</name>
<evidence type="ECO:0000256" key="5">
    <source>
        <dbReference type="ARBA" id="ARBA00022553"/>
    </source>
</evidence>
<dbReference type="EC" id="2.7.13.3" evidence="2"/>
<feature type="domain" description="Histidine kinase" evidence="9">
    <location>
        <begin position="59"/>
        <end position="262"/>
    </location>
</feature>
<dbReference type="GO" id="GO:0000155">
    <property type="term" value="F:phosphorelay sensor kinase activity"/>
    <property type="evidence" value="ECO:0007669"/>
    <property type="project" value="InterPro"/>
</dbReference>
<dbReference type="Gene3D" id="2.30.30.40">
    <property type="entry name" value="SH3 Domains"/>
    <property type="match status" value="1"/>
</dbReference>
<dbReference type="Pfam" id="PF02518">
    <property type="entry name" value="HATPase_c"/>
    <property type="match status" value="1"/>
</dbReference>
<dbReference type="InterPro" id="IPR036890">
    <property type="entry name" value="HATPase_C_sf"/>
</dbReference>
<dbReference type="OrthoDB" id="9803176at2"/>
<evidence type="ECO:0000256" key="1">
    <source>
        <dbReference type="ARBA" id="ARBA00000085"/>
    </source>
</evidence>
<reference evidence="11 12" key="1">
    <citation type="journal article" date="2017" name="Int. J. Syst. Evol. Microbiol.">
        <title>Rhodosalinus sediminis gen. nov., sp. nov., isolated from marine saltern.</title>
        <authorList>
            <person name="Guo L.Y."/>
            <person name="Ling S.K."/>
            <person name="Li C.M."/>
            <person name="Chen G.J."/>
            <person name="Du Z.J."/>
        </authorList>
    </citation>
    <scope>NUCLEOTIDE SEQUENCE [LARGE SCALE GENOMIC DNA]</scope>
    <source>
        <strain evidence="11 12">WDN1C137</strain>
    </source>
</reference>
<comment type="catalytic activity">
    <reaction evidence="1">
        <text>ATP + protein L-histidine = ADP + protein N-phospho-L-histidine.</text>
        <dbReference type="EC" id="2.7.13.3"/>
    </reaction>
</comment>
<evidence type="ECO:0000313" key="11">
    <source>
        <dbReference type="EMBL" id="REC58353.1"/>
    </source>
</evidence>
<comment type="function">
    <text evidence="8">Involved in the transmission of sensory signals from the chemoreceptors to the flagellar motors. CheA is autophosphorylated; it can transfer its phosphate group to either CheB or CheY.</text>
</comment>
<dbReference type="SMART" id="SM01231">
    <property type="entry name" value="H-kinase_dim"/>
    <property type="match status" value="1"/>
</dbReference>
<dbReference type="InterPro" id="IPR005467">
    <property type="entry name" value="His_kinase_dom"/>
</dbReference>
<dbReference type="InterPro" id="IPR036061">
    <property type="entry name" value="CheW-like_dom_sf"/>
</dbReference>
<evidence type="ECO:0000259" key="9">
    <source>
        <dbReference type="PROSITE" id="PS50109"/>
    </source>
</evidence>
<evidence type="ECO:0000256" key="3">
    <source>
        <dbReference type="ARBA" id="ARBA00021495"/>
    </source>
</evidence>
<feature type="domain" description="CheW-like" evidence="10">
    <location>
        <begin position="264"/>
        <end position="405"/>
    </location>
</feature>
<evidence type="ECO:0000313" key="12">
    <source>
        <dbReference type="Proteomes" id="UP000257131"/>
    </source>
</evidence>
<proteinExistence type="predicted"/>
<keyword evidence="5" id="KW-0597">Phosphoprotein</keyword>
<dbReference type="RefSeq" id="WP_115978075.1">
    <property type="nucleotide sequence ID" value="NZ_QOHR01000002.1"/>
</dbReference>